<feature type="transmembrane region" description="Helical" evidence="1">
    <location>
        <begin position="17"/>
        <end position="37"/>
    </location>
</feature>
<dbReference type="HOGENOM" id="CLU_1877610_0_0_1"/>
<dbReference type="OrthoDB" id="7851365at2759"/>
<dbReference type="Proteomes" id="UP000000304">
    <property type="component" value="Chromosome 3L"/>
</dbReference>
<dbReference type="OMA" id="HIGCALK"/>
<feature type="transmembrane region" description="Helical" evidence="1">
    <location>
        <begin position="113"/>
        <end position="133"/>
    </location>
</feature>
<keyword evidence="1" id="KW-0812">Transmembrane</keyword>
<keyword evidence="3" id="KW-1185">Reference proteome</keyword>
<organism evidence="2 3">
    <name type="scientific">Drosophila simulans</name>
    <name type="common">Fruit fly</name>
    <dbReference type="NCBI Taxonomy" id="7240"/>
    <lineage>
        <taxon>Eukaryota</taxon>
        <taxon>Metazoa</taxon>
        <taxon>Ecdysozoa</taxon>
        <taxon>Arthropoda</taxon>
        <taxon>Hexapoda</taxon>
        <taxon>Insecta</taxon>
        <taxon>Pterygota</taxon>
        <taxon>Neoptera</taxon>
        <taxon>Endopterygota</taxon>
        <taxon>Diptera</taxon>
        <taxon>Brachycera</taxon>
        <taxon>Muscomorpha</taxon>
        <taxon>Ephydroidea</taxon>
        <taxon>Drosophilidae</taxon>
        <taxon>Drosophila</taxon>
        <taxon>Sophophora</taxon>
    </lineage>
</organism>
<dbReference type="AlphaFoldDB" id="B4QPD4"/>
<evidence type="ECO:0000256" key="1">
    <source>
        <dbReference type="SAM" id="Phobius"/>
    </source>
</evidence>
<dbReference type="EMBL" id="CM000363">
    <property type="protein sequence ID" value="EDX10928.1"/>
    <property type="molecule type" value="Genomic_DNA"/>
</dbReference>
<accession>B4QPD4</accession>
<name>B4QPD4_DROSI</name>
<feature type="transmembrane region" description="Helical" evidence="1">
    <location>
        <begin position="64"/>
        <end position="93"/>
    </location>
</feature>
<gene>
    <name evidence="2" type="primary">Dsim\GD14738</name>
    <name evidence="2" type="ORF">Dsim_GD14738</name>
</gene>
<keyword evidence="1" id="KW-0472">Membrane</keyword>
<proteinExistence type="predicted"/>
<reference evidence="2 3" key="1">
    <citation type="journal article" date="2007" name="Nature">
        <title>Evolution of genes and genomes on the Drosophila phylogeny.</title>
        <authorList>
            <consortium name="Drosophila 12 Genomes Consortium"/>
            <person name="Clark A.G."/>
            <person name="Eisen M.B."/>
            <person name="Smith D.R."/>
            <person name="Bergman C.M."/>
            <person name="Oliver B."/>
            <person name="Markow T.A."/>
            <person name="Kaufman T.C."/>
            <person name="Kellis M."/>
            <person name="Gelbart W."/>
            <person name="Iyer V.N."/>
            <person name="Pollard D.A."/>
            <person name="Sackton T.B."/>
            <person name="Larracuente A.M."/>
            <person name="Singh N.D."/>
            <person name="Abad J.P."/>
            <person name="Abt D.N."/>
            <person name="Adryan B."/>
            <person name="Aguade M."/>
            <person name="Akashi H."/>
            <person name="Anderson W.W."/>
            <person name="Aquadro C.F."/>
            <person name="Ardell D.H."/>
            <person name="Arguello R."/>
            <person name="Artieri C.G."/>
            <person name="Barbash D.A."/>
            <person name="Barker D."/>
            <person name="Barsanti P."/>
            <person name="Batterham P."/>
            <person name="Batzoglou S."/>
            <person name="Begun D."/>
            <person name="Bhutkar A."/>
            <person name="Blanco E."/>
            <person name="Bosak S.A."/>
            <person name="Bradley R.K."/>
            <person name="Brand A.D."/>
            <person name="Brent M.R."/>
            <person name="Brooks A.N."/>
            <person name="Brown R.H."/>
            <person name="Butlin R.K."/>
            <person name="Caggese C."/>
            <person name="Calvi B.R."/>
            <person name="Bernardo de Carvalho A."/>
            <person name="Caspi A."/>
            <person name="Castrezana S."/>
            <person name="Celniker S.E."/>
            <person name="Chang J.L."/>
            <person name="Chapple C."/>
            <person name="Chatterji S."/>
            <person name="Chinwalla A."/>
            <person name="Civetta A."/>
            <person name="Clifton S.W."/>
            <person name="Comeron J.M."/>
            <person name="Costello J.C."/>
            <person name="Coyne J.A."/>
            <person name="Daub J."/>
            <person name="David R.G."/>
            <person name="Delcher A.L."/>
            <person name="Delehaunty K."/>
            <person name="Do C.B."/>
            <person name="Ebling H."/>
            <person name="Edwards K."/>
            <person name="Eickbush T."/>
            <person name="Evans J.D."/>
            <person name="Filipski A."/>
            <person name="Findeiss S."/>
            <person name="Freyhult E."/>
            <person name="Fulton L."/>
            <person name="Fulton R."/>
            <person name="Garcia A.C."/>
            <person name="Gardiner A."/>
            <person name="Garfield D.A."/>
            <person name="Garvin B.E."/>
            <person name="Gibson G."/>
            <person name="Gilbert D."/>
            <person name="Gnerre S."/>
            <person name="Godfrey J."/>
            <person name="Good R."/>
            <person name="Gotea V."/>
            <person name="Gravely B."/>
            <person name="Greenberg A.J."/>
            <person name="Griffiths-Jones S."/>
            <person name="Gross S."/>
            <person name="Guigo R."/>
            <person name="Gustafson E.A."/>
            <person name="Haerty W."/>
            <person name="Hahn M.W."/>
            <person name="Halligan D.L."/>
            <person name="Halpern A.L."/>
            <person name="Halter G.M."/>
            <person name="Han M.V."/>
            <person name="Heger A."/>
            <person name="Hillier L."/>
            <person name="Hinrichs A.S."/>
            <person name="Holmes I."/>
            <person name="Hoskins R.A."/>
            <person name="Hubisz M.J."/>
            <person name="Hultmark D."/>
            <person name="Huntley M.A."/>
            <person name="Jaffe D.B."/>
            <person name="Jagadeeshan S."/>
            <person name="Jeck W.R."/>
            <person name="Johnson J."/>
            <person name="Jones C.D."/>
            <person name="Jordan W.C."/>
            <person name="Karpen G.H."/>
            <person name="Kataoka E."/>
            <person name="Keightley P.D."/>
            <person name="Kheradpour P."/>
            <person name="Kirkness E.F."/>
            <person name="Koerich L.B."/>
            <person name="Kristiansen K."/>
            <person name="Kudrna D."/>
            <person name="Kulathinal R.J."/>
            <person name="Kumar S."/>
            <person name="Kwok R."/>
            <person name="Lander E."/>
            <person name="Langley C.H."/>
            <person name="Lapoint R."/>
            <person name="Lazzaro B.P."/>
            <person name="Lee S.J."/>
            <person name="Levesque L."/>
            <person name="Li R."/>
            <person name="Lin C.F."/>
            <person name="Lin M.F."/>
            <person name="Lindblad-Toh K."/>
            <person name="Llopart A."/>
            <person name="Long M."/>
            <person name="Low L."/>
            <person name="Lozovsky E."/>
            <person name="Lu J."/>
            <person name="Luo M."/>
            <person name="Machado C.A."/>
            <person name="Makalowski W."/>
            <person name="Marzo M."/>
            <person name="Matsuda M."/>
            <person name="Matzkin L."/>
            <person name="McAllister B."/>
            <person name="McBride C.S."/>
            <person name="McKernan B."/>
            <person name="McKernan K."/>
            <person name="Mendez-Lago M."/>
            <person name="Minx P."/>
            <person name="Mollenhauer M.U."/>
            <person name="Montooth K."/>
            <person name="Mount S.M."/>
            <person name="Mu X."/>
            <person name="Myers E."/>
            <person name="Negre B."/>
            <person name="Newfeld S."/>
            <person name="Nielsen R."/>
            <person name="Noor M.A."/>
            <person name="O'Grady P."/>
            <person name="Pachter L."/>
            <person name="Papaceit M."/>
            <person name="Parisi M.J."/>
            <person name="Parisi M."/>
            <person name="Parts L."/>
            <person name="Pedersen J.S."/>
            <person name="Pesole G."/>
            <person name="Phillippy A.M."/>
            <person name="Ponting C.P."/>
            <person name="Pop M."/>
            <person name="Porcelli D."/>
            <person name="Powell J.R."/>
            <person name="Prohaska S."/>
            <person name="Pruitt K."/>
            <person name="Puig M."/>
            <person name="Quesneville H."/>
            <person name="Ram K.R."/>
            <person name="Rand D."/>
            <person name="Rasmussen M.D."/>
            <person name="Reed L.K."/>
            <person name="Reenan R."/>
            <person name="Reily A."/>
            <person name="Remington K.A."/>
            <person name="Rieger T.T."/>
            <person name="Ritchie M.G."/>
            <person name="Robin C."/>
            <person name="Rogers Y.H."/>
            <person name="Rohde C."/>
            <person name="Rozas J."/>
            <person name="Rubenfield M.J."/>
            <person name="Ruiz A."/>
            <person name="Russo S."/>
            <person name="Salzberg S.L."/>
            <person name="Sanchez-Gracia A."/>
            <person name="Saranga D.J."/>
            <person name="Sato H."/>
            <person name="Schaeffer S.W."/>
            <person name="Schatz M.C."/>
            <person name="Schlenke T."/>
            <person name="Schwartz R."/>
            <person name="Segarra C."/>
            <person name="Singh R.S."/>
            <person name="Sirot L."/>
            <person name="Sirota M."/>
            <person name="Sisneros N.B."/>
            <person name="Smith C.D."/>
            <person name="Smith T.F."/>
            <person name="Spieth J."/>
            <person name="Stage D.E."/>
            <person name="Stark A."/>
            <person name="Stephan W."/>
            <person name="Strausberg R.L."/>
            <person name="Strempel S."/>
            <person name="Sturgill D."/>
            <person name="Sutton G."/>
            <person name="Sutton G.G."/>
            <person name="Tao W."/>
            <person name="Teichmann S."/>
            <person name="Tobari Y.N."/>
            <person name="Tomimura Y."/>
            <person name="Tsolas J.M."/>
            <person name="Valente V.L."/>
            <person name="Venter E."/>
            <person name="Venter J.C."/>
            <person name="Vicario S."/>
            <person name="Vieira F.G."/>
            <person name="Vilella A.J."/>
            <person name="Villasante A."/>
            <person name="Walenz B."/>
            <person name="Wang J."/>
            <person name="Wasserman M."/>
            <person name="Watts T."/>
            <person name="Wilson D."/>
            <person name="Wilson R.K."/>
            <person name="Wing R.A."/>
            <person name="Wolfner M.F."/>
            <person name="Wong A."/>
            <person name="Wong G.K."/>
            <person name="Wu C.I."/>
            <person name="Wu G."/>
            <person name="Yamamoto D."/>
            <person name="Yang H.P."/>
            <person name="Yang S.P."/>
            <person name="Yorke J.A."/>
            <person name="Yoshida K."/>
            <person name="Zdobnov E."/>
            <person name="Zhang P."/>
            <person name="Zhang Y."/>
            <person name="Zimin A.V."/>
            <person name="Baldwin J."/>
            <person name="Abdouelleil A."/>
            <person name="Abdulkadir J."/>
            <person name="Abebe A."/>
            <person name="Abera B."/>
            <person name="Abreu J."/>
            <person name="Acer S.C."/>
            <person name="Aftuck L."/>
            <person name="Alexander A."/>
            <person name="An P."/>
            <person name="Anderson E."/>
            <person name="Anderson S."/>
            <person name="Arachi H."/>
            <person name="Azer M."/>
            <person name="Bachantsang P."/>
            <person name="Barry A."/>
            <person name="Bayul T."/>
            <person name="Berlin A."/>
            <person name="Bessette D."/>
            <person name="Bloom T."/>
            <person name="Blye J."/>
            <person name="Boguslavskiy L."/>
            <person name="Bonnet C."/>
            <person name="Boukhgalter B."/>
            <person name="Bourzgui I."/>
            <person name="Brown A."/>
            <person name="Cahill P."/>
            <person name="Channer S."/>
            <person name="Cheshatsang Y."/>
            <person name="Chuda L."/>
            <person name="Citroen M."/>
            <person name="Collymore A."/>
            <person name="Cooke P."/>
            <person name="Costello M."/>
            <person name="D'Aco K."/>
            <person name="Daza R."/>
            <person name="De Haan G."/>
            <person name="DeGray S."/>
            <person name="DeMaso C."/>
            <person name="Dhargay N."/>
            <person name="Dooley K."/>
            <person name="Dooley E."/>
            <person name="Doricent M."/>
            <person name="Dorje P."/>
            <person name="Dorjee K."/>
            <person name="Dupes A."/>
            <person name="Elong R."/>
            <person name="Falk J."/>
            <person name="Farina A."/>
            <person name="Faro S."/>
            <person name="Ferguson D."/>
            <person name="Fisher S."/>
            <person name="Foley C.D."/>
            <person name="Franke A."/>
            <person name="Friedrich D."/>
            <person name="Gadbois L."/>
            <person name="Gearin G."/>
            <person name="Gearin C.R."/>
            <person name="Giannoukos G."/>
            <person name="Goode T."/>
            <person name="Graham J."/>
            <person name="Grandbois E."/>
            <person name="Grewal S."/>
            <person name="Gyaltsen K."/>
            <person name="Hafez N."/>
            <person name="Hagos B."/>
            <person name="Hall J."/>
            <person name="Henson C."/>
            <person name="Hollinger A."/>
            <person name="Honan T."/>
            <person name="Huard M.D."/>
            <person name="Hughes L."/>
            <person name="Hurhula B."/>
            <person name="Husby M.E."/>
            <person name="Kamat A."/>
            <person name="Kanga B."/>
            <person name="Kashin S."/>
            <person name="Khazanovich D."/>
            <person name="Kisner P."/>
            <person name="Lance K."/>
            <person name="Lara M."/>
            <person name="Lee W."/>
            <person name="Lennon N."/>
            <person name="Letendre F."/>
            <person name="LeVine R."/>
            <person name="Lipovsky A."/>
            <person name="Liu X."/>
            <person name="Liu J."/>
            <person name="Liu S."/>
            <person name="Lokyitsang T."/>
            <person name="Lokyitsang Y."/>
            <person name="Lubonja R."/>
            <person name="Lui A."/>
            <person name="MacDonald P."/>
            <person name="Magnisalis V."/>
            <person name="Maru K."/>
            <person name="Matthews C."/>
            <person name="McCusker W."/>
            <person name="McDonough S."/>
            <person name="Mehta T."/>
            <person name="Meldrim J."/>
            <person name="Meneus L."/>
            <person name="Mihai O."/>
            <person name="Mihalev A."/>
            <person name="Mihova T."/>
            <person name="Mittelman R."/>
            <person name="Mlenga V."/>
            <person name="Montmayeur A."/>
            <person name="Mulrain L."/>
            <person name="Navidi A."/>
            <person name="Naylor J."/>
            <person name="Negash T."/>
            <person name="Nguyen T."/>
            <person name="Nguyen N."/>
            <person name="Nicol R."/>
            <person name="Norbu C."/>
            <person name="Norbu N."/>
            <person name="Novod N."/>
            <person name="O'Neill B."/>
            <person name="Osman S."/>
            <person name="Markiewicz E."/>
            <person name="Oyono O.L."/>
            <person name="Patti C."/>
            <person name="Phunkhang P."/>
            <person name="Pierre F."/>
            <person name="Priest M."/>
            <person name="Raghuraman S."/>
            <person name="Rege F."/>
            <person name="Reyes R."/>
            <person name="Rise C."/>
            <person name="Rogov P."/>
            <person name="Ross K."/>
            <person name="Ryan E."/>
            <person name="Settipalli S."/>
            <person name="Shea T."/>
            <person name="Sherpa N."/>
            <person name="Shi L."/>
            <person name="Shih D."/>
            <person name="Sparrow T."/>
            <person name="Spaulding J."/>
            <person name="Stalker J."/>
            <person name="Stange-Thomann N."/>
            <person name="Stavropoulos S."/>
            <person name="Stone C."/>
            <person name="Strader C."/>
            <person name="Tesfaye S."/>
            <person name="Thomson T."/>
            <person name="Thoulutsang Y."/>
            <person name="Thoulutsang D."/>
            <person name="Topham K."/>
            <person name="Topping I."/>
            <person name="Tsamla T."/>
            <person name="Vassiliev H."/>
            <person name="Vo A."/>
            <person name="Wangchuk T."/>
            <person name="Wangdi T."/>
            <person name="Weiand M."/>
            <person name="Wilkinson J."/>
            <person name="Wilson A."/>
            <person name="Yadav S."/>
            <person name="Young G."/>
            <person name="Yu Q."/>
            <person name="Zembek L."/>
            <person name="Zhong D."/>
            <person name="Zimmer A."/>
            <person name="Zwirko Z."/>
            <person name="Jaffe D.B."/>
            <person name="Alvarez P."/>
            <person name="Brockman W."/>
            <person name="Butler J."/>
            <person name="Chin C."/>
            <person name="Gnerre S."/>
            <person name="Grabherr M."/>
            <person name="Kleber M."/>
            <person name="Mauceli E."/>
            <person name="MacCallum I."/>
        </authorList>
    </citation>
    <scope>NUCLEOTIDE SEQUENCE [LARGE SCALE GENOMIC DNA]</scope>
    <source>
        <strain evidence="3">white501</strain>
    </source>
</reference>
<evidence type="ECO:0000313" key="3">
    <source>
        <dbReference type="Proteomes" id="UP000000304"/>
    </source>
</evidence>
<protein>
    <submittedName>
        <fullName evidence="2">GD14738</fullName>
    </submittedName>
</protein>
<keyword evidence="1" id="KW-1133">Transmembrane helix</keyword>
<sequence>MCLFGAKIQTSSWAKFYSIWCILIGTLGIGYSMYFIIDIDKYIKIVLHLATYIYSSNSLKYERVLVYAWVHNSFIMLFSIMYILAGIFMLLGIRTKTKACIKAGKILSYFFPIYNIVYVFPLVIHIGCALKLCRYLKENFD</sequence>
<evidence type="ECO:0000313" key="2">
    <source>
        <dbReference type="EMBL" id="EDX10928.1"/>
    </source>
</evidence>
<dbReference type="PhylomeDB" id="B4QPD4"/>
<dbReference type="STRING" id="7240.B4QPD4"/>